<sequence>MSTGDTRRNPKAARLERHLRERLDGGAFYCKSKDLAADLPLSASQIGQFLGGLDGEETGIVAERWAYSSGTRWYVHATDDG</sequence>
<dbReference type="AlphaFoldDB" id="A0A830GB55"/>
<protein>
    <recommendedName>
        <fullName evidence="1">DUF7123 domain-containing protein</fullName>
    </recommendedName>
</protein>
<organism evidence="2 3">
    <name type="scientific">Halarchaeum nitratireducens</name>
    <dbReference type="NCBI Taxonomy" id="489913"/>
    <lineage>
        <taxon>Archaea</taxon>
        <taxon>Methanobacteriati</taxon>
        <taxon>Methanobacteriota</taxon>
        <taxon>Stenosarchaea group</taxon>
        <taxon>Halobacteria</taxon>
        <taxon>Halobacteriales</taxon>
        <taxon>Halobacteriaceae</taxon>
    </lineage>
</organism>
<dbReference type="Proteomes" id="UP000608850">
    <property type="component" value="Unassembled WGS sequence"/>
</dbReference>
<dbReference type="Pfam" id="PF23438">
    <property type="entry name" value="DUF7123"/>
    <property type="match status" value="1"/>
</dbReference>
<feature type="domain" description="DUF7123" evidence="1">
    <location>
        <begin position="4"/>
        <end position="76"/>
    </location>
</feature>
<keyword evidence="3" id="KW-1185">Reference proteome</keyword>
<dbReference type="InterPro" id="IPR055547">
    <property type="entry name" value="DUF7123"/>
</dbReference>
<name>A0A830GB55_9EURY</name>
<reference evidence="2 3" key="1">
    <citation type="journal article" date="2019" name="Int. J. Syst. Evol. Microbiol.">
        <title>The Global Catalogue of Microorganisms (GCM) 10K type strain sequencing project: providing services to taxonomists for standard genome sequencing and annotation.</title>
        <authorList>
            <consortium name="The Broad Institute Genomics Platform"/>
            <consortium name="The Broad Institute Genome Sequencing Center for Infectious Disease"/>
            <person name="Wu L."/>
            <person name="Ma J."/>
        </authorList>
    </citation>
    <scope>NUCLEOTIDE SEQUENCE [LARGE SCALE GENOMIC DNA]</scope>
    <source>
        <strain evidence="2 3">JCM 16331</strain>
    </source>
</reference>
<dbReference type="RefSeq" id="WP_188878331.1">
    <property type="nucleotide sequence ID" value="NZ_BMOQ01000004.1"/>
</dbReference>
<comment type="caution">
    <text evidence="2">The sequence shown here is derived from an EMBL/GenBank/DDBJ whole genome shotgun (WGS) entry which is preliminary data.</text>
</comment>
<dbReference type="EMBL" id="BMOQ01000004">
    <property type="protein sequence ID" value="GGN16879.1"/>
    <property type="molecule type" value="Genomic_DNA"/>
</dbReference>
<proteinExistence type="predicted"/>
<gene>
    <name evidence="2" type="ORF">GCM10009021_16970</name>
</gene>
<evidence type="ECO:0000259" key="1">
    <source>
        <dbReference type="Pfam" id="PF23438"/>
    </source>
</evidence>
<evidence type="ECO:0000313" key="2">
    <source>
        <dbReference type="EMBL" id="GGN16879.1"/>
    </source>
</evidence>
<accession>A0A830GB55</accession>
<dbReference type="OrthoDB" id="259485at2157"/>
<evidence type="ECO:0000313" key="3">
    <source>
        <dbReference type="Proteomes" id="UP000608850"/>
    </source>
</evidence>